<accession>A0ABU7LTK2</accession>
<dbReference type="CDD" id="cd13123">
    <property type="entry name" value="MATE_MurJ_like"/>
    <property type="match status" value="1"/>
</dbReference>
<feature type="transmembrane region" description="Helical" evidence="10">
    <location>
        <begin position="416"/>
        <end position="435"/>
    </location>
</feature>
<gene>
    <name evidence="10 12" type="primary">murJ</name>
    <name evidence="12" type="ORF">V0U79_09890</name>
</gene>
<keyword evidence="13" id="KW-1185">Reference proteome</keyword>
<keyword evidence="5 10" id="KW-0573">Peptidoglycan synthesis</keyword>
<feature type="transmembrane region" description="Helical" evidence="10">
    <location>
        <begin position="185"/>
        <end position="208"/>
    </location>
</feature>
<dbReference type="Proteomes" id="UP001354971">
    <property type="component" value="Unassembled WGS sequence"/>
</dbReference>
<keyword evidence="7 10" id="KW-0472">Membrane</keyword>
<feature type="transmembrane region" description="Helical" evidence="10">
    <location>
        <begin position="447"/>
        <end position="468"/>
    </location>
</feature>
<keyword evidence="4 10" id="KW-0133">Cell shape</keyword>
<evidence type="ECO:0000256" key="5">
    <source>
        <dbReference type="ARBA" id="ARBA00022984"/>
    </source>
</evidence>
<sequence>MKILRSTLVIGGLTAVSRVLGFVREMLLAAALGTGPVINAFVIAFRFPNLFRRFFAEGAFNSAYVPLYTRTLEGDGEAEALQFARDTLSLMIVVLSVFTVAAQVFMPAIMRWLAPGFVDDPGLFGMAVLFTQITMPYLLLVSLTAMMGGTLNAHDRFALSAAAPIALNVIMVAVLLLAPDDAAETGLWITIAVPVSGVVQAAILYWGCRRAGIRLSLRLPRITPKIRRLLILGIPGAIAGGVTQINIVVSQLIATFQDGAVALLYYADRLYQLPLGVIGIAMGVALLPTLSRQLRADDTGGAEDTINRAIEISMALTLPAAAALLAMPGLLVEGLFQRGAFTAEDTESTRLAVQLFAIGLPAFVLIKVFSPGFFAREDTATPMVFAAISMLFNIAVGAALFFWIREFAPDRGHVGLAAATSLAGWINAGLLAIFLARRGGLKPDRRLMSALPRLVIAAALAGGVMWGLDLYKAELAHFVFESRLLTAILASGAGLVIYAILALVTRGLRISELRSAFSRG</sequence>
<feature type="transmembrane region" description="Helical" evidence="10">
    <location>
        <begin position="382"/>
        <end position="404"/>
    </location>
</feature>
<comment type="function">
    <text evidence="8 10 11">Involved in peptidoglycan biosynthesis. Transports lipid-linked peptidoglycan precursors from the inner to the outer leaflet of the cytoplasmic membrane.</text>
</comment>
<evidence type="ECO:0000313" key="13">
    <source>
        <dbReference type="Proteomes" id="UP001354971"/>
    </source>
</evidence>
<dbReference type="RefSeq" id="WP_330199341.1">
    <property type="nucleotide sequence ID" value="NZ_JAZDRP010000005.1"/>
</dbReference>
<evidence type="ECO:0000313" key="12">
    <source>
        <dbReference type="EMBL" id="MEE2526679.1"/>
    </source>
</evidence>
<evidence type="ECO:0000256" key="4">
    <source>
        <dbReference type="ARBA" id="ARBA00022960"/>
    </source>
</evidence>
<dbReference type="PIRSF" id="PIRSF002869">
    <property type="entry name" value="MviN"/>
    <property type="match status" value="1"/>
</dbReference>
<dbReference type="HAMAP" id="MF_02078">
    <property type="entry name" value="MurJ_MviN"/>
    <property type="match status" value="1"/>
</dbReference>
<feature type="transmembrane region" description="Helical" evidence="10">
    <location>
        <begin position="273"/>
        <end position="291"/>
    </location>
</feature>
<feature type="transmembrane region" description="Helical" evidence="10">
    <location>
        <begin position="229"/>
        <end position="253"/>
    </location>
</feature>
<comment type="similarity">
    <text evidence="9 10 11">Belongs to the MurJ/MviN family.</text>
</comment>
<keyword evidence="10 11" id="KW-0961">Cell wall biogenesis/degradation</keyword>
<feature type="transmembrane region" description="Helical" evidence="10">
    <location>
        <begin position="484"/>
        <end position="504"/>
    </location>
</feature>
<evidence type="ECO:0000256" key="7">
    <source>
        <dbReference type="ARBA" id="ARBA00023136"/>
    </source>
</evidence>
<comment type="subcellular location">
    <subcellularLocation>
        <location evidence="10">Cell inner membrane</location>
        <topology evidence="10">Multi-pass membrane protein</topology>
    </subcellularLocation>
    <subcellularLocation>
        <location evidence="1">Cell membrane</location>
        <topology evidence="1">Multi-pass membrane protein</topology>
    </subcellularLocation>
</comment>
<protein>
    <recommendedName>
        <fullName evidence="10">Probable lipid II flippase MurJ</fullName>
    </recommendedName>
</protein>
<dbReference type="NCBIfam" id="TIGR01695">
    <property type="entry name" value="murJ_mviN"/>
    <property type="match status" value="1"/>
</dbReference>
<organism evidence="12 13">
    <name type="scientific">Hyphobacterium lacteum</name>
    <dbReference type="NCBI Taxonomy" id="3116575"/>
    <lineage>
        <taxon>Bacteria</taxon>
        <taxon>Pseudomonadati</taxon>
        <taxon>Pseudomonadota</taxon>
        <taxon>Alphaproteobacteria</taxon>
        <taxon>Maricaulales</taxon>
        <taxon>Maricaulaceae</taxon>
        <taxon>Hyphobacterium</taxon>
    </lineage>
</organism>
<dbReference type="PANTHER" id="PTHR47019">
    <property type="entry name" value="LIPID II FLIPPASE MURJ"/>
    <property type="match status" value="1"/>
</dbReference>
<dbReference type="EMBL" id="JAZDRP010000005">
    <property type="protein sequence ID" value="MEE2526679.1"/>
    <property type="molecule type" value="Genomic_DNA"/>
</dbReference>
<keyword evidence="6 10" id="KW-1133">Transmembrane helix</keyword>
<feature type="transmembrane region" description="Helical" evidence="10">
    <location>
        <begin position="27"/>
        <end position="45"/>
    </location>
</feature>
<dbReference type="PRINTS" id="PR01806">
    <property type="entry name" value="VIRFACTRMVIN"/>
</dbReference>
<feature type="transmembrane region" description="Helical" evidence="10">
    <location>
        <begin position="157"/>
        <end position="179"/>
    </location>
</feature>
<dbReference type="Pfam" id="PF03023">
    <property type="entry name" value="MurJ"/>
    <property type="match status" value="1"/>
</dbReference>
<feature type="transmembrane region" description="Helical" evidence="10">
    <location>
        <begin position="312"/>
        <end position="331"/>
    </location>
</feature>
<name>A0ABU7LTK2_9PROT</name>
<evidence type="ECO:0000256" key="6">
    <source>
        <dbReference type="ARBA" id="ARBA00022989"/>
    </source>
</evidence>
<keyword evidence="2 10" id="KW-1003">Cell membrane</keyword>
<keyword evidence="3 10" id="KW-0812">Transmembrane</keyword>
<evidence type="ECO:0000256" key="8">
    <source>
        <dbReference type="ARBA" id="ARBA00060041"/>
    </source>
</evidence>
<feature type="transmembrane region" description="Helical" evidence="10">
    <location>
        <begin position="122"/>
        <end position="145"/>
    </location>
</feature>
<comment type="caution">
    <text evidence="12">The sequence shown here is derived from an EMBL/GenBank/DDBJ whole genome shotgun (WGS) entry which is preliminary data.</text>
</comment>
<evidence type="ECO:0000256" key="9">
    <source>
        <dbReference type="ARBA" id="ARBA00061532"/>
    </source>
</evidence>
<feature type="transmembrane region" description="Helical" evidence="10">
    <location>
        <begin position="88"/>
        <end position="110"/>
    </location>
</feature>
<feature type="transmembrane region" description="Helical" evidence="10">
    <location>
        <begin position="351"/>
        <end position="370"/>
    </location>
</feature>
<evidence type="ECO:0000256" key="10">
    <source>
        <dbReference type="HAMAP-Rule" id="MF_02078"/>
    </source>
</evidence>
<dbReference type="InterPro" id="IPR004268">
    <property type="entry name" value="MurJ"/>
</dbReference>
<evidence type="ECO:0000256" key="11">
    <source>
        <dbReference type="PIRNR" id="PIRNR002869"/>
    </source>
</evidence>
<dbReference type="PANTHER" id="PTHR47019:SF1">
    <property type="entry name" value="LIPID II FLIPPASE MURJ"/>
    <property type="match status" value="1"/>
</dbReference>
<evidence type="ECO:0000256" key="2">
    <source>
        <dbReference type="ARBA" id="ARBA00022475"/>
    </source>
</evidence>
<keyword evidence="10" id="KW-0997">Cell inner membrane</keyword>
<evidence type="ECO:0000256" key="3">
    <source>
        <dbReference type="ARBA" id="ARBA00022692"/>
    </source>
</evidence>
<proteinExistence type="inferred from homology"/>
<keyword evidence="10 11" id="KW-0813">Transport</keyword>
<comment type="pathway">
    <text evidence="10">Cell wall biogenesis; peptidoglycan biosynthesis.</text>
</comment>
<dbReference type="InterPro" id="IPR051050">
    <property type="entry name" value="Lipid_II_flippase_MurJ/MviN"/>
</dbReference>
<evidence type="ECO:0000256" key="1">
    <source>
        <dbReference type="ARBA" id="ARBA00004651"/>
    </source>
</evidence>
<reference evidence="12 13" key="1">
    <citation type="submission" date="2024-01" db="EMBL/GenBank/DDBJ databases">
        <title>Hyphobacterium bacterium isolated from marine sediment.</title>
        <authorList>
            <person name="Zhao S."/>
        </authorList>
    </citation>
    <scope>NUCLEOTIDE SEQUENCE [LARGE SCALE GENOMIC DNA]</scope>
    <source>
        <strain evidence="13">HN65</strain>
    </source>
</reference>